<dbReference type="Gene3D" id="3.40.50.300">
    <property type="entry name" value="P-loop containing nucleotide triphosphate hydrolases"/>
    <property type="match status" value="1"/>
</dbReference>
<dbReference type="EMBL" id="BBJS01000010">
    <property type="protein sequence ID" value="GAN12486.1"/>
    <property type="molecule type" value="Genomic_DNA"/>
</dbReference>
<reference evidence="4 5" key="1">
    <citation type="submission" date="2014-08" db="EMBL/GenBank/DDBJ databases">
        <title>Whole genome shotgun sequence of Sphingomonas paucimobilis NBRC 13935.</title>
        <authorList>
            <person name="Hosoyama A."/>
            <person name="Hashimoto M."/>
            <person name="Hosoyama Y."/>
            <person name="Noguchi M."/>
            <person name="Uohara A."/>
            <person name="Ohji S."/>
            <person name="Katano-Makiyama Y."/>
            <person name="Ichikawa N."/>
            <person name="Kimura A."/>
            <person name="Yamazoe A."/>
            <person name="Fujita N."/>
        </authorList>
    </citation>
    <scope>NUCLEOTIDE SEQUENCE [LARGE SCALE GENOMIC DNA]</scope>
    <source>
        <strain evidence="4 5">NBRC 13935</strain>
    </source>
</reference>
<organism evidence="4 5">
    <name type="scientific">Sphingomonas paucimobilis NBRC 13935</name>
    <dbReference type="NCBI Taxonomy" id="1219050"/>
    <lineage>
        <taxon>Bacteria</taxon>
        <taxon>Pseudomonadati</taxon>
        <taxon>Pseudomonadota</taxon>
        <taxon>Alphaproteobacteria</taxon>
        <taxon>Sphingomonadales</taxon>
        <taxon>Sphingomonadaceae</taxon>
        <taxon>Sphingomonas</taxon>
    </lineage>
</organism>
<dbReference type="InterPro" id="IPR027417">
    <property type="entry name" value="P-loop_NTPase"/>
</dbReference>
<gene>
    <name evidence="4" type="ORF">SP6_10_00670</name>
</gene>
<dbReference type="AlphaFoldDB" id="A0A0C9MP43"/>
<evidence type="ECO:0000256" key="1">
    <source>
        <dbReference type="ARBA" id="ARBA00022612"/>
    </source>
</evidence>
<dbReference type="InterPro" id="IPR035421">
    <property type="entry name" value="Terminase_6C"/>
</dbReference>
<keyword evidence="1" id="KW-1188">Viral release from host cell</keyword>
<sequence>MDKLPPDHDMPLPASTMPIPVDAKRQARSLYWRGWGVTQIADELGLKRATVESWKQRDRWDEAPSLTKIEDALECRLNTLIAKEQKTGGDFKEIDLLMRQVVAGARVRRYQAPGGHEGDLNEKVANRNAGERKERAPANYFTAEQIARLEEIFHAENFEYNELWWDNRHQRTRMVLKSRQIGATFYFAREALLDALKGGGNQIFLSASKNQAHVFKKYIIQFAARVGVKLKGDPIVVSAEGLPEDKPTAELIFLGTNARTAQAYSGNFYFDEFFWVYGFEELDKVAKAMASHKHWRKTYLSTPSTVAHQAYSLWTGSRFNRRRKKDAQVAIDVSYDALKGGQLGADRIWRHMLTLEDAAEQGCDLFDLAEVRDENAPDEYANLYGCQFVDDSLSAFKFNELQRCTVDADVDWRDINLLSDRPVGDREVWAGYDPQESEDGDNAALVIAIPPDGPNGKFRLIEKHQLRGADFQEQAEFILSRLKRYNCTYIGVDASGVGASVYQLIRDRHRGVVKIQYSLEAKAQMVMKAQHTIARGRVEFDGGWTDLQSAFLSIKKALTRSGKAITWKASRADETGHADMAWAAMHIFINEPLDGQTRPKTRMEIIGDEEDQDPAYDGIGDEFGGQYGYLRRHERGCGRGSGGRGGVHVRRAGIGPRPAEPARYVAGLSQRSLVRAAPVARGPGAVVQRIAAS</sequence>
<dbReference type="RefSeq" id="WP_227876654.1">
    <property type="nucleotide sequence ID" value="NZ_BBJS01000010.1"/>
</dbReference>
<proteinExistence type="predicted"/>
<evidence type="ECO:0000259" key="2">
    <source>
        <dbReference type="Pfam" id="PF06056"/>
    </source>
</evidence>
<comment type="caution">
    <text evidence="4">The sequence shown here is derived from an EMBL/GenBank/DDBJ whole genome shotgun (WGS) entry which is preliminary data.</text>
</comment>
<name>A0A0C9MP43_SPHPI</name>
<keyword evidence="5" id="KW-1185">Reference proteome</keyword>
<evidence type="ECO:0000313" key="5">
    <source>
        <dbReference type="Proteomes" id="UP000032025"/>
    </source>
</evidence>
<feature type="domain" description="Terminase large subunit gp17-like C-terminal" evidence="3">
    <location>
        <begin position="431"/>
        <end position="590"/>
    </location>
</feature>
<protein>
    <submittedName>
        <fullName evidence="4">DNA, contig: SP610</fullName>
    </submittedName>
</protein>
<dbReference type="Pfam" id="PF06056">
    <property type="entry name" value="Terminase_5"/>
    <property type="match status" value="1"/>
</dbReference>
<evidence type="ECO:0000259" key="3">
    <source>
        <dbReference type="Pfam" id="PF17289"/>
    </source>
</evidence>
<dbReference type="Proteomes" id="UP000032025">
    <property type="component" value="Unassembled WGS sequence"/>
</dbReference>
<accession>A0A0C9MP43</accession>
<dbReference type="Gene3D" id="3.30.420.240">
    <property type="match status" value="1"/>
</dbReference>
<dbReference type="Pfam" id="PF03237">
    <property type="entry name" value="Terminase_6N"/>
    <property type="match status" value="1"/>
</dbReference>
<evidence type="ECO:0000313" key="4">
    <source>
        <dbReference type="EMBL" id="GAN12486.1"/>
    </source>
</evidence>
<feature type="domain" description="Terminase ATPase subunit N-terminal" evidence="2">
    <location>
        <begin position="22"/>
        <end position="78"/>
    </location>
</feature>
<dbReference type="Pfam" id="PF17289">
    <property type="entry name" value="Terminase_6C"/>
    <property type="match status" value="1"/>
</dbReference>
<dbReference type="InterPro" id="IPR010332">
    <property type="entry name" value="ATPase_terminase-su_N"/>
</dbReference>